<evidence type="ECO:0000313" key="2">
    <source>
        <dbReference type="Proteomes" id="UP000711407"/>
    </source>
</evidence>
<dbReference type="Pfam" id="PF14391">
    <property type="entry name" value="DUF4421"/>
    <property type="match status" value="1"/>
</dbReference>
<reference evidence="1" key="1">
    <citation type="journal article" date="2021" name="PeerJ">
        <title>Extensive microbial diversity within the chicken gut microbiome revealed by metagenomics and culture.</title>
        <authorList>
            <person name="Gilroy R."/>
            <person name="Ravi A."/>
            <person name="Getino M."/>
            <person name="Pursley I."/>
            <person name="Horton D.L."/>
            <person name="Alikhan N.F."/>
            <person name="Baker D."/>
            <person name="Gharbi K."/>
            <person name="Hall N."/>
            <person name="Watson M."/>
            <person name="Adriaenssens E.M."/>
            <person name="Foster-Nyarko E."/>
            <person name="Jarju S."/>
            <person name="Secka A."/>
            <person name="Antonio M."/>
            <person name="Oren A."/>
            <person name="Chaudhuri R.R."/>
            <person name="La Ragione R."/>
            <person name="Hildebrand F."/>
            <person name="Pallen M.J."/>
        </authorList>
    </citation>
    <scope>NUCLEOTIDE SEQUENCE</scope>
    <source>
        <strain evidence="1">4100</strain>
    </source>
</reference>
<accession>A0A4Q0U731</accession>
<organism evidence="1 2">
    <name type="scientific">Candidatus Amulumruptor caecigallinarius</name>
    <dbReference type="NCBI Taxonomy" id="2109911"/>
    <lineage>
        <taxon>Bacteria</taxon>
        <taxon>Pseudomonadati</taxon>
        <taxon>Bacteroidota</taxon>
        <taxon>Bacteroidia</taxon>
        <taxon>Bacteroidales</taxon>
        <taxon>Muribaculaceae</taxon>
        <taxon>Candidatus Amulumruptor</taxon>
    </lineage>
</organism>
<protein>
    <submittedName>
        <fullName evidence="1">DUF4421 domain-containing protein</fullName>
    </submittedName>
</protein>
<evidence type="ECO:0000313" key="1">
    <source>
        <dbReference type="EMBL" id="HJE38478.1"/>
    </source>
</evidence>
<dbReference type="Proteomes" id="UP000711407">
    <property type="component" value="Unassembled WGS sequence"/>
</dbReference>
<dbReference type="EMBL" id="DYXT01000015">
    <property type="protein sequence ID" value="HJE38478.1"/>
    <property type="molecule type" value="Genomic_DNA"/>
</dbReference>
<reference evidence="1" key="2">
    <citation type="submission" date="2021-09" db="EMBL/GenBank/DDBJ databases">
        <authorList>
            <person name="Gilroy R."/>
        </authorList>
    </citation>
    <scope>NUCLEOTIDE SEQUENCE</scope>
    <source>
        <strain evidence="1">4100</strain>
    </source>
</reference>
<proteinExistence type="predicted"/>
<name>A0A4Q0U731_9BACT</name>
<comment type="caution">
    <text evidence="1">The sequence shown here is derived from an EMBL/GenBank/DDBJ whole genome shotgun (WGS) entry which is preliminary data.</text>
</comment>
<dbReference type="AlphaFoldDB" id="A0A4Q0U731"/>
<dbReference type="InterPro" id="IPR025535">
    <property type="entry name" value="DUF4421"/>
</dbReference>
<sequence length="398" mass="45597">MKPITILVIALFAAMLFTDVDVSAQEMPDSLIVSPAVNADTDSVPPMTLAVSPDSVAAAQEKPHSSTLWIKQLLDNGFLINDPGVDYPKFPRFLVKVYNWGDKVFNSYDPEYVVSTGKNWKLQAKSFNWLETYTMQFPKGRIWLHTHPYADAGPYINFMAVSLGYMFNINKLIGTSTDRRTWMFDFTCSRFTASLKWQRFKGGMTITELGNYNDGHHVSIPFDDGEMTAFHLDAFYFFNHYKYSHAAVYAYSKYQLKSAGSWMAGLTYDSNHTILDFSKLDIQVPVNDYAMLRTFNFNYRDYQLAGGYAHNWAIRPHRWTVNLTSLLCMGYRRTSEDSYGEKRSMLANSVIMRAGAVYNHRALFAAADFRVHAGLYYTSQYIFLNSNFSLSFNVGMRF</sequence>
<gene>
    <name evidence="1" type="ORF">K8V47_01755</name>
</gene>